<dbReference type="RefSeq" id="WP_203855627.1">
    <property type="nucleotide sequence ID" value="NZ_BAAAZQ010000002.1"/>
</dbReference>
<evidence type="ECO:0000259" key="5">
    <source>
        <dbReference type="Pfam" id="PF00496"/>
    </source>
</evidence>
<dbReference type="SUPFAM" id="SSF53850">
    <property type="entry name" value="Periplasmic binding protein-like II"/>
    <property type="match status" value="1"/>
</dbReference>
<feature type="signal peptide" evidence="4">
    <location>
        <begin position="1"/>
        <end position="19"/>
    </location>
</feature>
<name>A0ABQ4EGW1_9ACTN</name>
<keyword evidence="7" id="KW-1185">Reference proteome</keyword>
<dbReference type="PROSITE" id="PS51257">
    <property type="entry name" value="PROKAR_LIPOPROTEIN"/>
    <property type="match status" value="1"/>
</dbReference>
<dbReference type="CDD" id="cd08509">
    <property type="entry name" value="PBP2_TmCBP_oligosaccharides_like"/>
    <property type="match status" value="1"/>
</dbReference>
<dbReference type="InterPro" id="IPR039424">
    <property type="entry name" value="SBP_5"/>
</dbReference>
<dbReference type="Gene3D" id="3.10.105.10">
    <property type="entry name" value="Dipeptide-binding Protein, Domain 3"/>
    <property type="match status" value="1"/>
</dbReference>
<evidence type="ECO:0000256" key="1">
    <source>
        <dbReference type="ARBA" id="ARBA00004193"/>
    </source>
</evidence>
<dbReference type="InterPro" id="IPR023765">
    <property type="entry name" value="SBP_5_CS"/>
</dbReference>
<evidence type="ECO:0000256" key="4">
    <source>
        <dbReference type="SAM" id="SignalP"/>
    </source>
</evidence>
<dbReference type="Proteomes" id="UP000621500">
    <property type="component" value="Unassembled WGS sequence"/>
</dbReference>
<evidence type="ECO:0000313" key="6">
    <source>
        <dbReference type="EMBL" id="GIG93959.1"/>
    </source>
</evidence>
<evidence type="ECO:0000256" key="2">
    <source>
        <dbReference type="ARBA" id="ARBA00005695"/>
    </source>
</evidence>
<dbReference type="PROSITE" id="PS01040">
    <property type="entry name" value="SBP_BACTERIAL_5"/>
    <property type="match status" value="1"/>
</dbReference>
<protein>
    <submittedName>
        <fullName evidence="6">ABC transporter substrate-binding protein</fullName>
    </submittedName>
</protein>
<reference evidence="6 7" key="1">
    <citation type="submission" date="2021-01" db="EMBL/GenBank/DDBJ databases">
        <title>Whole genome shotgun sequence of Plantactinospora mayteni NBRC 109088.</title>
        <authorList>
            <person name="Komaki H."/>
            <person name="Tamura T."/>
        </authorList>
    </citation>
    <scope>NUCLEOTIDE SEQUENCE [LARGE SCALE GENOMIC DNA]</scope>
    <source>
        <strain evidence="6 7">NBRC 109088</strain>
    </source>
</reference>
<dbReference type="InterPro" id="IPR000914">
    <property type="entry name" value="SBP_5_dom"/>
</dbReference>
<comment type="similarity">
    <text evidence="2">Belongs to the bacterial solute-binding protein 5 family.</text>
</comment>
<organism evidence="6 7">
    <name type="scientific">Plantactinospora mayteni</name>
    <dbReference type="NCBI Taxonomy" id="566021"/>
    <lineage>
        <taxon>Bacteria</taxon>
        <taxon>Bacillati</taxon>
        <taxon>Actinomycetota</taxon>
        <taxon>Actinomycetes</taxon>
        <taxon>Micromonosporales</taxon>
        <taxon>Micromonosporaceae</taxon>
        <taxon>Plantactinospora</taxon>
    </lineage>
</organism>
<keyword evidence="3 4" id="KW-0732">Signal</keyword>
<accession>A0ABQ4EGW1</accession>
<dbReference type="Gene3D" id="3.90.76.10">
    <property type="entry name" value="Dipeptide-binding Protein, Domain 1"/>
    <property type="match status" value="1"/>
</dbReference>
<feature type="chain" id="PRO_5047164574" evidence="4">
    <location>
        <begin position="20"/>
        <end position="554"/>
    </location>
</feature>
<dbReference type="PANTHER" id="PTHR30290">
    <property type="entry name" value="PERIPLASMIC BINDING COMPONENT OF ABC TRANSPORTER"/>
    <property type="match status" value="1"/>
</dbReference>
<sequence length="554" mass="60772">MKKPLRITALALAVALAAAGCTGTEQQGSTTTADGMVDYLDYGGFGGGSNPQANYNPYLPATALGAVGYLFEPLMVFDKYHCEPKPWLATAYTWKDPKTLVFTIREGVKWTDGKPFGADDVAFSFNLLKQHQALDSTGVWRYLSAVVADDPRTVTMTFTEPGASAFLLVSELQIVPKHIWSTVSDPVTFTNATDPVGTGSFTVKAFNPQQLTIARNPNYWQADKIKVNEIRFHNGDGGGQIDQLKLSRGEYDHNGMFVPDIKKAYVDRDPEFNHYWYPPGGTISVYLNLTRAPFDDLAFRRALTTAFDRQEISDKAQFGYVKPASQTGLIVPGQAGWLPPDIPNQGVLGYDPAKADADLTAAGYPKNAEGKRLGKDGKPITFTFKVPGSWTDWVQAARIVTENLTELGFTVQTQTPTPESYENDRAIGSYDALFGVHGGSCNMFTNFQAPLASDQSAPIGKKAANNFVRWTDPRTDQLIQALKVATDENAQKAAVADLSRIMMDQVPMIPLWYGAKWFQYRTKKAVGWPSEENPYANPGDNLLIITNLRPAGSS</sequence>
<evidence type="ECO:0000313" key="7">
    <source>
        <dbReference type="Proteomes" id="UP000621500"/>
    </source>
</evidence>
<dbReference type="InterPro" id="IPR030678">
    <property type="entry name" value="Peptide/Ni-bd"/>
</dbReference>
<proteinExistence type="inferred from homology"/>
<gene>
    <name evidence="6" type="ORF">Pma05_05320</name>
</gene>
<feature type="domain" description="Solute-binding protein family 5" evidence="5">
    <location>
        <begin position="83"/>
        <end position="453"/>
    </location>
</feature>
<dbReference type="PIRSF" id="PIRSF002741">
    <property type="entry name" value="MppA"/>
    <property type="match status" value="1"/>
</dbReference>
<evidence type="ECO:0000256" key="3">
    <source>
        <dbReference type="ARBA" id="ARBA00022729"/>
    </source>
</evidence>
<comment type="subcellular location">
    <subcellularLocation>
        <location evidence="1">Cell membrane</location>
        <topology evidence="1">Lipid-anchor</topology>
    </subcellularLocation>
</comment>
<comment type="caution">
    <text evidence="6">The sequence shown here is derived from an EMBL/GenBank/DDBJ whole genome shotgun (WGS) entry which is preliminary data.</text>
</comment>
<dbReference type="Gene3D" id="3.40.190.10">
    <property type="entry name" value="Periplasmic binding protein-like II"/>
    <property type="match status" value="1"/>
</dbReference>
<dbReference type="Pfam" id="PF00496">
    <property type="entry name" value="SBP_bac_5"/>
    <property type="match status" value="1"/>
</dbReference>
<dbReference type="EMBL" id="BONX01000003">
    <property type="protein sequence ID" value="GIG93959.1"/>
    <property type="molecule type" value="Genomic_DNA"/>
</dbReference>